<evidence type="ECO:0000256" key="4">
    <source>
        <dbReference type="ARBA" id="ARBA00022989"/>
    </source>
</evidence>
<evidence type="ECO:0000256" key="5">
    <source>
        <dbReference type="ARBA" id="ARBA00023136"/>
    </source>
</evidence>
<dbReference type="AlphaFoldDB" id="A0AAD5SES3"/>
<dbReference type="Gene3D" id="3.30.460.20">
    <property type="entry name" value="CorA soluble domain-like"/>
    <property type="match status" value="1"/>
</dbReference>
<evidence type="ECO:0000256" key="7">
    <source>
        <dbReference type="SAM" id="Phobius"/>
    </source>
</evidence>
<dbReference type="GO" id="GO:0016020">
    <property type="term" value="C:membrane"/>
    <property type="evidence" value="ECO:0007669"/>
    <property type="project" value="UniProtKB-SubCell"/>
</dbReference>
<dbReference type="InterPro" id="IPR045863">
    <property type="entry name" value="CorA_TM1_TM2"/>
</dbReference>
<dbReference type="InterPro" id="IPR002523">
    <property type="entry name" value="MgTranspt_CorA/ZnTranspt_ZntB"/>
</dbReference>
<evidence type="ECO:0000313" key="8">
    <source>
        <dbReference type="EMBL" id="KAJ3052741.1"/>
    </source>
</evidence>
<keyword evidence="5 7" id="KW-0472">Membrane</keyword>
<evidence type="ECO:0000256" key="6">
    <source>
        <dbReference type="SAM" id="MobiDB-lite"/>
    </source>
</evidence>
<proteinExistence type="inferred from homology"/>
<dbReference type="GO" id="GO:0010961">
    <property type="term" value="P:intracellular magnesium ion homeostasis"/>
    <property type="evidence" value="ECO:0007669"/>
    <property type="project" value="TreeGrafter"/>
</dbReference>
<dbReference type="Pfam" id="PF01544">
    <property type="entry name" value="CorA"/>
    <property type="match status" value="1"/>
</dbReference>
<dbReference type="EMBL" id="JADGJD010000270">
    <property type="protein sequence ID" value="KAJ3052741.1"/>
    <property type="molecule type" value="Genomic_DNA"/>
</dbReference>
<accession>A0AAD5SES3</accession>
<protein>
    <submittedName>
        <fullName evidence="8">CorA metal ion transporter</fullName>
    </submittedName>
</protein>
<gene>
    <name evidence="8" type="primary">MNR2_1</name>
    <name evidence="8" type="ORF">HK097_005772</name>
</gene>
<dbReference type="PANTHER" id="PTHR21535">
    <property type="entry name" value="MAGNESIUM AND COBALT TRANSPORT PROTEIN/MITOCHONDRIAL IMPORT INNER MEMBRANE TRANSLOCASE SUBUNIT TIM8"/>
    <property type="match status" value="1"/>
</dbReference>
<feature type="compositionally biased region" description="Polar residues" evidence="6">
    <location>
        <begin position="119"/>
        <end position="138"/>
    </location>
</feature>
<evidence type="ECO:0000256" key="1">
    <source>
        <dbReference type="ARBA" id="ARBA00004141"/>
    </source>
</evidence>
<feature type="transmembrane region" description="Helical" evidence="7">
    <location>
        <begin position="647"/>
        <end position="666"/>
    </location>
</feature>
<evidence type="ECO:0000256" key="2">
    <source>
        <dbReference type="ARBA" id="ARBA00009765"/>
    </source>
</evidence>
<feature type="compositionally biased region" description="Basic and acidic residues" evidence="6">
    <location>
        <begin position="228"/>
        <end position="241"/>
    </location>
</feature>
<sequence length="705" mass="77399">MENDRQPLTGSSPGERENAPLLIDIHTPSASTNATKPDCNAAPAVSSAPPVPTRRAYFDTTPSPQFAPSASSNAIPSQAYPRHARTTSASSSRRGSLVPPTPHDDVNVGAAAGFFSDFLASTQGGSRDPNWRSSTGSLESGGRSPRRKTVDYGKGGSPHASSPNGPGWRLSEETIRQSSGFGGSSWSNDATGHHRHISAPETVLMKGGDEDRETARRRATKQLTDDSGTDKPHAPPADDSRLSQSPTDMTLGGDLSGRDMTGGTTGYDASRARRLGNMRTFDHTPDLASEDDDVCVPADPGASLNYEAIERYLGGGRAPSYVEGSEVGKGTTDGGGEDIVGLTRRMGGTKKSFEAPSTAPSRLPSRIIFYSQMTGSLGADRFEDLDFEQFPETTGEILKSGPFWIDVTDPTHSEMVMFSRFFGIHPLTTEDIQTQDTREKCEMFVNYYFICIRTFDQNQYSMSYMQPINVYMVVFKECILSFHFRPTEHSANVLRRISQLESYGLKITPDWINYALIDDITDAFMPLLRFIELEVDSIDDLVLILKESEQSDMLRRIGHARKKVMGLLRLLTTKADVLKMVIKRSGERGGIETTLYLGDIQDHVITMVQNLSHYEKTLARSHSNYLAQISIEITQASNRTNDVVMRMTALASILVPLNVITGLFGMNVPVPGGETTTLWWFFGIVAGMIVISVTVFVWVKRNKLF</sequence>
<keyword evidence="3 7" id="KW-0812">Transmembrane</keyword>
<comment type="caution">
    <text evidence="8">The sequence shown here is derived from an EMBL/GenBank/DDBJ whole genome shotgun (WGS) entry which is preliminary data.</text>
</comment>
<feature type="transmembrane region" description="Helical" evidence="7">
    <location>
        <begin position="678"/>
        <end position="699"/>
    </location>
</feature>
<dbReference type="PANTHER" id="PTHR21535:SF51">
    <property type="entry name" value="MANGANESE RESISTANCE PROTEIN MNR2"/>
    <property type="match status" value="1"/>
</dbReference>
<dbReference type="CDD" id="cd12829">
    <property type="entry name" value="Alr1p-like"/>
    <property type="match status" value="1"/>
</dbReference>
<organism evidence="8 9">
    <name type="scientific">Rhizophlyctis rosea</name>
    <dbReference type="NCBI Taxonomy" id="64517"/>
    <lineage>
        <taxon>Eukaryota</taxon>
        <taxon>Fungi</taxon>
        <taxon>Fungi incertae sedis</taxon>
        <taxon>Chytridiomycota</taxon>
        <taxon>Chytridiomycota incertae sedis</taxon>
        <taxon>Chytridiomycetes</taxon>
        <taxon>Rhizophlyctidales</taxon>
        <taxon>Rhizophlyctidaceae</taxon>
        <taxon>Rhizophlyctis</taxon>
    </lineage>
</organism>
<dbReference type="SUPFAM" id="SSF144083">
    <property type="entry name" value="Magnesium transport protein CorA, transmembrane region"/>
    <property type="match status" value="1"/>
</dbReference>
<evidence type="ECO:0000313" key="9">
    <source>
        <dbReference type="Proteomes" id="UP001212841"/>
    </source>
</evidence>
<dbReference type="InterPro" id="IPR045861">
    <property type="entry name" value="CorA_cytoplasmic_dom"/>
</dbReference>
<dbReference type="Gene3D" id="1.20.58.340">
    <property type="entry name" value="Magnesium transport protein CorA, transmembrane region"/>
    <property type="match status" value="2"/>
</dbReference>
<dbReference type="SUPFAM" id="SSF143865">
    <property type="entry name" value="CorA soluble domain-like"/>
    <property type="match status" value="1"/>
</dbReference>
<name>A0AAD5SES3_9FUNG</name>
<comment type="subcellular location">
    <subcellularLocation>
        <location evidence="1">Membrane</location>
        <topology evidence="1">Multi-pass membrane protein</topology>
    </subcellularLocation>
</comment>
<feature type="compositionally biased region" description="Basic and acidic residues" evidence="6">
    <location>
        <begin position="207"/>
        <end position="216"/>
    </location>
</feature>
<evidence type="ECO:0000256" key="3">
    <source>
        <dbReference type="ARBA" id="ARBA00022692"/>
    </source>
</evidence>
<dbReference type="Proteomes" id="UP001212841">
    <property type="component" value="Unassembled WGS sequence"/>
</dbReference>
<feature type="compositionally biased region" description="Polar residues" evidence="6">
    <location>
        <begin position="176"/>
        <end position="190"/>
    </location>
</feature>
<comment type="similarity">
    <text evidence="2">Belongs to the CorA metal ion transporter (MIT) (TC 1.A.35) family.</text>
</comment>
<reference evidence="8" key="1">
    <citation type="submission" date="2020-05" db="EMBL/GenBank/DDBJ databases">
        <title>Phylogenomic resolution of chytrid fungi.</title>
        <authorList>
            <person name="Stajich J.E."/>
            <person name="Amses K."/>
            <person name="Simmons R."/>
            <person name="Seto K."/>
            <person name="Myers J."/>
            <person name="Bonds A."/>
            <person name="Quandt C.A."/>
            <person name="Barry K."/>
            <person name="Liu P."/>
            <person name="Grigoriev I."/>
            <person name="Longcore J.E."/>
            <person name="James T.Y."/>
        </authorList>
    </citation>
    <scope>NUCLEOTIDE SEQUENCE</scope>
    <source>
        <strain evidence="8">JEL0318</strain>
    </source>
</reference>
<feature type="region of interest" description="Disordered" evidence="6">
    <location>
        <begin position="1"/>
        <end position="269"/>
    </location>
</feature>
<dbReference type="GO" id="GO:0015095">
    <property type="term" value="F:magnesium ion transmembrane transporter activity"/>
    <property type="evidence" value="ECO:0007669"/>
    <property type="project" value="InterPro"/>
</dbReference>
<feature type="compositionally biased region" description="Polar residues" evidence="6">
    <location>
        <begin position="60"/>
        <end position="76"/>
    </location>
</feature>
<feature type="compositionally biased region" description="Polar residues" evidence="6">
    <location>
        <begin position="1"/>
        <end position="12"/>
    </location>
</feature>
<dbReference type="InterPro" id="IPR044089">
    <property type="entry name" value="Alr1-like"/>
</dbReference>
<keyword evidence="9" id="KW-1185">Reference proteome</keyword>
<keyword evidence="4 7" id="KW-1133">Transmembrane helix</keyword>